<dbReference type="Proteomes" id="UP001304895">
    <property type="component" value="Unassembled WGS sequence"/>
</dbReference>
<evidence type="ECO:0000313" key="1">
    <source>
        <dbReference type="EMBL" id="KAK4136044.1"/>
    </source>
</evidence>
<accession>A0AAN6ZFX6</accession>
<dbReference type="AlphaFoldDB" id="A0AAN6ZFX6"/>
<dbReference type="EMBL" id="MU853404">
    <property type="protein sequence ID" value="KAK4136044.1"/>
    <property type="molecule type" value="Genomic_DNA"/>
</dbReference>
<sequence>MAGIFDFGGRNLVDLYNDVNSRDDVFAYLDHVIANGANLNPAISRETRAELQTIRTQISLLSVTNGTEYVGDLATTPGQHIRRRATLGWPRDAPSKFEVLVNNGHRGRNHPESAALEYWSPFDLLGLFLSKMGGAPNHGTATEANFYLPLAAVYGRFCMWIGLNKRPALTTDGPEDRRQGQGVGDPSSYYQITWDPYSGQFFLGAGLAGYVWPPGRRPGGTGTWKPVVRERRYSLLLGFHNFPGGFTEWTDSPTKRHSRRDTLFGNCAETYAYLEMLGPHYDLAARERMRGIALHRDFAQFPQYTAANIMLYRDSPCMNCKQLLTWAGLTNPRDWHFCPPRQPRR</sequence>
<evidence type="ECO:0000313" key="2">
    <source>
        <dbReference type="Proteomes" id="UP001304895"/>
    </source>
</evidence>
<gene>
    <name evidence="1" type="ORF">BT67DRAFT_440179</name>
</gene>
<reference evidence="1" key="1">
    <citation type="journal article" date="2023" name="Mol. Phylogenet. Evol.">
        <title>Genome-scale phylogeny and comparative genomics of the fungal order Sordariales.</title>
        <authorList>
            <person name="Hensen N."/>
            <person name="Bonometti L."/>
            <person name="Westerberg I."/>
            <person name="Brannstrom I.O."/>
            <person name="Guillou S."/>
            <person name="Cros-Aarteil S."/>
            <person name="Calhoun S."/>
            <person name="Haridas S."/>
            <person name="Kuo A."/>
            <person name="Mondo S."/>
            <person name="Pangilinan J."/>
            <person name="Riley R."/>
            <person name="LaButti K."/>
            <person name="Andreopoulos B."/>
            <person name="Lipzen A."/>
            <person name="Chen C."/>
            <person name="Yan M."/>
            <person name="Daum C."/>
            <person name="Ng V."/>
            <person name="Clum A."/>
            <person name="Steindorff A."/>
            <person name="Ohm R.A."/>
            <person name="Martin F."/>
            <person name="Silar P."/>
            <person name="Natvig D.O."/>
            <person name="Lalanne C."/>
            <person name="Gautier V."/>
            <person name="Ament-Velasquez S.L."/>
            <person name="Kruys A."/>
            <person name="Hutchinson M.I."/>
            <person name="Powell A.J."/>
            <person name="Barry K."/>
            <person name="Miller A.N."/>
            <person name="Grigoriev I.V."/>
            <person name="Debuchy R."/>
            <person name="Gladieux P."/>
            <person name="Hiltunen Thoren M."/>
            <person name="Johannesson H."/>
        </authorList>
    </citation>
    <scope>NUCLEOTIDE SEQUENCE</scope>
    <source>
        <strain evidence="1">CBS 123565</strain>
    </source>
</reference>
<name>A0AAN6ZFX6_9PEZI</name>
<protein>
    <submittedName>
        <fullName evidence="1">Uncharacterized protein</fullName>
    </submittedName>
</protein>
<comment type="caution">
    <text evidence="1">The sequence shown here is derived from an EMBL/GenBank/DDBJ whole genome shotgun (WGS) entry which is preliminary data.</text>
</comment>
<keyword evidence="2" id="KW-1185">Reference proteome</keyword>
<proteinExistence type="predicted"/>
<organism evidence="1 2">
    <name type="scientific">Trichocladium antarcticum</name>
    <dbReference type="NCBI Taxonomy" id="1450529"/>
    <lineage>
        <taxon>Eukaryota</taxon>
        <taxon>Fungi</taxon>
        <taxon>Dikarya</taxon>
        <taxon>Ascomycota</taxon>
        <taxon>Pezizomycotina</taxon>
        <taxon>Sordariomycetes</taxon>
        <taxon>Sordariomycetidae</taxon>
        <taxon>Sordariales</taxon>
        <taxon>Chaetomiaceae</taxon>
        <taxon>Trichocladium</taxon>
    </lineage>
</organism>
<reference evidence="1" key="2">
    <citation type="submission" date="2023-05" db="EMBL/GenBank/DDBJ databases">
        <authorList>
            <consortium name="Lawrence Berkeley National Laboratory"/>
            <person name="Steindorff A."/>
            <person name="Hensen N."/>
            <person name="Bonometti L."/>
            <person name="Westerberg I."/>
            <person name="Brannstrom I.O."/>
            <person name="Guillou S."/>
            <person name="Cros-Aarteil S."/>
            <person name="Calhoun S."/>
            <person name="Haridas S."/>
            <person name="Kuo A."/>
            <person name="Mondo S."/>
            <person name="Pangilinan J."/>
            <person name="Riley R."/>
            <person name="Labutti K."/>
            <person name="Andreopoulos B."/>
            <person name="Lipzen A."/>
            <person name="Chen C."/>
            <person name="Yanf M."/>
            <person name="Daum C."/>
            <person name="Ng V."/>
            <person name="Clum A."/>
            <person name="Ohm R."/>
            <person name="Martin F."/>
            <person name="Silar P."/>
            <person name="Natvig D."/>
            <person name="Lalanne C."/>
            <person name="Gautier V."/>
            <person name="Ament-Velasquez S.L."/>
            <person name="Kruys A."/>
            <person name="Hutchinson M.I."/>
            <person name="Powell A.J."/>
            <person name="Barry K."/>
            <person name="Miller A.N."/>
            <person name="Grigoriev I.V."/>
            <person name="Debuchy R."/>
            <person name="Gladieux P."/>
            <person name="Thoren M.H."/>
            <person name="Johannesson H."/>
        </authorList>
    </citation>
    <scope>NUCLEOTIDE SEQUENCE</scope>
    <source>
        <strain evidence="1">CBS 123565</strain>
    </source>
</reference>